<keyword evidence="2" id="KW-1185">Reference proteome</keyword>
<accession>A0ACC0P0J2</accession>
<evidence type="ECO:0000313" key="2">
    <source>
        <dbReference type="Proteomes" id="UP001062846"/>
    </source>
</evidence>
<protein>
    <submittedName>
        <fullName evidence="1">Uncharacterized protein</fullName>
    </submittedName>
</protein>
<comment type="caution">
    <text evidence="1">The sequence shown here is derived from an EMBL/GenBank/DDBJ whole genome shotgun (WGS) entry which is preliminary data.</text>
</comment>
<evidence type="ECO:0000313" key="1">
    <source>
        <dbReference type="EMBL" id="KAI8559158.1"/>
    </source>
</evidence>
<reference evidence="1" key="1">
    <citation type="submission" date="2022-02" db="EMBL/GenBank/DDBJ databases">
        <title>Plant Genome Project.</title>
        <authorList>
            <person name="Zhang R.-G."/>
        </authorList>
    </citation>
    <scope>NUCLEOTIDE SEQUENCE</scope>
    <source>
        <strain evidence="1">AT1</strain>
    </source>
</reference>
<name>A0ACC0P0J2_RHOML</name>
<dbReference type="EMBL" id="CM046391">
    <property type="protein sequence ID" value="KAI8559158.1"/>
    <property type="molecule type" value="Genomic_DNA"/>
</dbReference>
<sequence length="314" mass="34229">MGDRVTWQSLDSPEFIVPGPLPPQVQRTETYTRAELEQFIVPDTDLERYLRRTLDYATYRDRHLATSLSVERELERRVAEAEARRARGEAGGEIGDEAGAETGGQGRGGRSSRGRGRGAGPPAGGRRAGFSGRGESNTGAPKAAEPPTPPGLPTLDWVIGVPREWAEQAIMLMVGMRQLLKDCAKGRTLQTRPVPEPALPIASQVQPRRSARTQPQDTTSLPVSTSARGRGGQRAGAGQFEVVPRAVSRRRLAPEESEEDTEESLESQALGSTDSSTSSPSDDDDDDGDDVESSESEGRHQKRIRWAEFRVLLY</sequence>
<gene>
    <name evidence="1" type="ORF">RHMOL_Rhmol04G0151700</name>
</gene>
<proteinExistence type="predicted"/>
<dbReference type="Proteomes" id="UP001062846">
    <property type="component" value="Chromosome 4"/>
</dbReference>
<organism evidence="1 2">
    <name type="scientific">Rhododendron molle</name>
    <name type="common">Chinese azalea</name>
    <name type="synonym">Azalea mollis</name>
    <dbReference type="NCBI Taxonomy" id="49168"/>
    <lineage>
        <taxon>Eukaryota</taxon>
        <taxon>Viridiplantae</taxon>
        <taxon>Streptophyta</taxon>
        <taxon>Embryophyta</taxon>
        <taxon>Tracheophyta</taxon>
        <taxon>Spermatophyta</taxon>
        <taxon>Magnoliopsida</taxon>
        <taxon>eudicotyledons</taxon>
        <taxon>Gunneridae</taxon>
        <taxon>Pentapetalae</taxon>
        <taxon>asterids</taxon>
        <taxon>Ericales</taxon>
        <taxon>Ericaceae</taxon>
        <taxon>Ericoideae</taxon>
        <taxon>Rhodoreae</taxon>
        <taxon>Rhododendron</taxon>
    </lineage>
</organism>